<dbReference type="HOGENOM" id="CLU_2799449_0_0_1"/>
<name>A0BL95_PARTE</name>
<dbReference type="EMBL" id="CT868001">
    <property type="protein sequence ID" value="CAK59312.1"/>
    <property type="molecule type" value="Genomic_DNA"/>
</dbReference>
<evidence type="ECO:0000313" key="3">
    <source>
        <dbReference type="Proteomes" id="UP000000600"/>
    </source>
</evidence>
<evidence type="ECO:0000313" key="2">
    <source>
        <dbReference type="EMBL" id="CAK59312.1"/>
    </source>
</evidence>
<sequence length="68" mass="7874">MENTSIKAKEKPVNKGHAKQQEPENVILKGRGFSLMIRVVVNSMLLDGQCMNKEEDEIQFQIRDFIIR</sequence>
<accession>A0BL95</accession>
<gene>
    <name evidence="2" type="ORF">GSPATT00029944001</name>
</gene>
<keyword evidence="3" id="KW-1185">Reference proteome</keyword>
<dbReference type="Proteomes" id="UP000000600">
    <property type="component" value="Unassembled WGS sequence"/>
</dbReference>
<feature type="region of interest" description="Disordered" evidence="1">
    <location>
        <begin position="1"/>
        <end position="22"/>
    </location>
</feature>
<dbReference type="GeneID" id="5012494"/>
<protein>
    <submittedName>
        <fullName evidence="2">Uncharacterized protein</fullName>
    </submittedName>
</protein>
<dbReference type="InParanoid" id="A0BL95"/>
<dbReference type="KEGG" id="ptm:GSPATT00029944001"/>
<reference evidence="2 3" key="1">
    <citation type="journal article" date="2006" name="Nature">
        <title>Global trends of whole-genome duplications revealed by the ciliate Paramecium tetraurelia.</title>
        <authorList>
            <consortium name="Genoscope"/>
            <person name="Aury J.-M."/>
            <person name="Jaillon O."/>
            <person name="Duret L."/>
            <person name="Noel B."/>
            <person name="Jubin C."/>
            <person name="Porcel B.M."/>
            <person name="Segurens B."/>
            <person name="Daubin V."/>
            <person name="Anthouard V."/>
            <person name="Aiach N."/>
            <person name="Arnaiz O."/>
            <person name="Billaut A."/>
            <person name="Beisson J."/>
            <person name="Blanc I."/>
            <person name="Bouhouche K."/>
            <person name="Camara F."/>
            <person name="Duharcourt S."/>
            <person name="Guigo R."/>
            <person name="Gogendeau D."/>
            <person name="Katinka M."/>
            <person name="Keller A.-M."/>
            <person name="Kissmehl R."/>
            <person name="Klotz C."/>
            <person name="Koll F."/>
            <person name="Le Moue A."/>
            <person name="Lepere C."/>
            <person name="Malinsky S."/>
            <person name="Nowacki M."/>
            <person name="Nowak J.K."/>
            <person name="Plattner H."/>
            <person name="Poulain J."/>
            <person name="Ruiz F."/>
            <person name="Serrano V."/>
            <person name="Zagulski M."/>
            <person name="Dessen P."/>
            <person name="Betermier M."/>
            <person name="Weissenbach J."/>
            <person name="Scarpelli C."/>
            <person name="Schachter V."/>
            <person name="Sperling L."/>
            <person name="Meyer E."/>
            <person name="Cohen J."/>
            <person name="Wincker P."/>
        </authorList>
    </citation>
    <scope>NUCLEOTIDE SEQUENCE [LARGE SCALE GENOMIC DNA]</scope>
    <source>
        <strain evidence="2 3">Stock d4-2</strain>
    </source>
</reference>
<evidence type="ECO:0000256" key="1">
    <source>
        <dbReference type="SAM" id="MobiDB-lite"/>
    </source>
</evidence>
<dbReference type="AlphaFoldDB" id="A0BL95"/>
<proteinExistence type="predicted"/>
<organism evidence="2 3">
    <name type="scientific">Paramecium tetraurelia</name>
    <dbReference type="NCBI Taxonomy" id="5888"/>
    <lineage>
        <taxon>Eukaryota</taxon>
        <taxon>Sar</taxon>
        <taxon>Alveolata</taxon>
        <taxon>Ciliophora</taxon>
        <taxon>Intramacronucleata</taxon>
        <taxon>Oligohymenophorea</taxon>
        <taxon>Peniculida</taxon>
        <taxon>Parameciidae</taxon>
        <taxon>Paramecium</taxon>
    </lineage>
</organism>
<dbReference type="RefSeq" id="XP_001426710.1">
    <property type="nucleotide sequence ID" value="XM_001426673.1"/>
</dbReference>